<organism evidence="1 2">
    <name type="scientific">Paenarthrobacter aurescens</name>
    <name type="common">Arthrobacter aurescens</name>
    <dbReference type="NCBI Taxonomy" id="43663"/>
    <lineage>
        <taxon>Bacteria</taxon>
        <taxon>Bacillati</taxon>
        <taxon>Actinomycetota</taxon>
        <taxon>Actinomycetes</taxon>
        <taxon>Micrococcales</taxon>
        <taxon>Micrococcaceae</taxon>
        <taxon>Paenarthrobacter</taxon>
    </lineage>
</organism>
<reference evidence="1 2" key="1">
    <citation type="submission" date="2019-06" db="EMBL/GenBank/DDBJ databases">
        <title>Whole genome shotgun sequence of Paenarthrobacter aurescens NBRC 12136.</title>
        <authorList>
            <person name="Hosoyama A."/>
            <person name="Uohara A."/>
            <person name="Ohji S."/>
            <person name="Ichikawa N."/>
        </authorList>
    </citation>
    <scope>NUCLEOTIDE SEQUENCE [LARGE SCALE GENOMIC DNA]</scope>
    <source>
        <strain evidence="1 2">NBRC 12136</strain>
    </source>
</reference>
<comment type="caution">
    <text evidence="1">The sequence shown here is derived from an EMBL/GenBank/DDBJ whole genome shotgun (WGS) entry which is preliminary data.</text>
</comment>
<dbReference type="AlphaFoldDB" id="A0A4Y3NFL8"/>
<dbReference type="GeneID" id="97299804"/>
<dbReference type="RefSeq" id="WP_141285531.1">
    <property type="nucleotide sequence ID" value="NZ_BAAAWK010000001.1"/>
</dbReference>
<proteinExistence type="predicted"/>
<name>A0A4Y3NFL8_PAEAU</name>
<sequence>MSYDFFVYGSEAIGHDDVATRITNIRGLSFDPAESGPSEDHTWGFLVRRGIRRSYSFTVEGPFPDSGEDMDDRQASPAVLGIRYRYDISVEGGGSAAEIPHAWAFAKKLAKAASGVALDAQTDGTWPEPKSPPLTSYEEYYKDLSIGGESLETQWYFLQSEVPGKLAQTYLDVCRELFPSALPTNYRSYLGGRPWEHQENDNSFLEALQINKMPWLRATGSGIVTNLGFSGLGAGTDVPSKIGSISLTMRTHRLLDPDSLASFRRFFLALAERSNSFFASAEVTRSRLTPESVKQTEEASSQVDRGKWRGLPAHPVWWSYFGTPYVELVRPHLSGRHQQIDGSLFHSYGETPQNRDEIAEILPGRRTHWLPEDLTAVYDFCLPQQPIASTIPSQLTVAK</sequence>
<evidence type="ECO:0000313" key="1">
    <source>
        <dbReference type="EMBL" id="GEB20610.1"/>
    </source>
</evidence>
<dbReference type="Proteomes" id="UP000317715">
    <property type="component" value="Unassembled WGS sequence"/>
</dbReference>
<evidence type="ECO:0000313" key="2">
    <source>
        <dbReference type="Proteomes" id="UP000317715"/>
    </source>
</evidence>
<keyword evidence="2" id="KW-1185">Reference proteome</keyword>
<dbReference type="EMBL" id="BJMD01000023">
    <property type="protein sequence ID" value="GEB20610.1"/>
    <property type="molecule type" value="Genomic_DNA"/>
</dbReference>
<protein>
    <submittedName>
        <fullName evidence="1">Uncharacterized protein</fullName>
    </submittedName>
</protein>
<dbReference type="OrthoDB" id="3249195at2"/>
<accession>A0A4Y3NFL8</accession>
<gene>
    <name evidence="1" type="ORF">AAU01_33650</name>
</gene>